<evidence type="ECO:0000313" key="12">
    <source>
        <dbReference type="EnsemblMetazoa" id="Aqu2.1.38521_001"/>
    </source>
</evidence>
<dbReference type="Gene3D" id="4.10.1000.10">
    <property type="entry name" value="Zinc finger, CCCH-type"/>
    <property type="match status" value="2"/>
</dbReference>
<comment type="similarity">
    <text evidence="2">Belongs to the unkempt family.</text>
</comment>
<dbReference type="Pfam" id="PF13920">
    <property type="entry name" value="zf-C3HC4_3"/>
    <property type="match status" value="1"/>
</dbReference>
<dbReference type="InterPro" id="IPR001841">
    <property type="entry name" value="Znf_RING"/>
</dbReference>
<keyword evidence="4 8" id="KW-0479">Metal-binding</keyword>
<evidence type="ECO:0000256" key="9">
    <source>
        <dbReference type="SAM" id="MobiDB-lite"/>
    </source>
</evidence>
<proteinExistence type="inferred from homology"/>
<dbReference type="AlphaFoldDB" id="A0A1X7VER6"/>
<comment type="subcellular location">
    <subcellularLocation>
        <location evidence="1">Cytoplasm</location>
    </subcellularLocation>
</comment>
<gene>
    <name evidence="12" type="primary">100638889</name>
</gene>
<feature type="zinc finger region" description="C3H1-type" evidence="8">
    <location>
        <begin position="282"/>
        <end position="310"/>
    </location>
</feature>
<feature type="zinc finger region" description="C3H1-type" evidence="8">
    <location>
        <begin position="123"/>
        <end position="153"/>
    </location>
</feature>
<feature type="compositionally biased region" description="Polar residues" evidence="9">
    <location>
        <begin position="326"/>
        <end position="339"/>
    </location>
</feature>
<dbReference type="InterPro" id="IPR040594">
    <property type="entry name" value="UNK_Znf_1"/>
</dbReference>
<dbReference type="STRING" id="400682.A0A1X7VER6"/>
<dbReference type="Pfam" id="PF23261">
    <property type="entry name" value="zf-CCCH_11"/>
    <property type="match status" value="1"/>
</dbReference>
<dbReference type="GO" id="GO:0008270">
    <property type="term" value="F:zinc ion binding"/>
    <property type="evidence" value="ECO:0007669"/>
    <property type="project" value="UniProtKB-KW"/>
</dbReference>
<organism evidence="12">
    <name type="scientific">Amphimedon queenslandica</name>
    <name type="common">Sponge</name>
    <dbReference type="NCBI Taxonomy" id="400682"/>
    <lineage>
        <taxon>Eukaryota</taxon>
        <taxon>Metazoa</taxon>
        <taxon>Porifera</taxon>
        <taxon>Demospongiae</taxon>
        <taxon>Heteroscleromorpha</taxon>
        <taxon>Haplosclerida</taxon>
        <taxon>Niphatidae</taxon>
        <taxon>Amphimedon</taxon>
    </lineage>
</organism>
<feature type="domain" description="RING-type" evidence="10">
    <location>
        <begin position="675"/>
        <end position="713"/>
    </location>
</feature>
<sequence length="743" mass="83091">MAGSNITPPSQPIETRAGSASGLNTQSEKPFHYTYLKEFRVEQCKLFLQHKCTQHRPYTCFYWHFMNQRRRRPVRRREGTFNYSPDTYCSTYDENTGLCPNGDECPYLHRNAGDTERRYHLRYYKTSTCVYETDSRGFCVKNGPHCAFAHGPHDLRSPIYDIRELTGEGEEDRLVSPLVGSLEREKGVLVDDPRWHDSSFVLTYYKTDPCKRPPRLCRQGYACPFYHNNKDRRRTPKTFKYRSTPCPDVKINDEWGDPVNCDQKDQCCYCHTRTEQQFHPEIYKSTRCNDVQSTGYCPRGPYCAFAHDDKELSAPRELTEEPMTPETASSISLDDNTSGVTGGGSRPSSAITPSHIDAPSFQRAPGAEVRSRSIGEEDSQAYLKKQLQAIDSDQSLDESEKQRRKQSLLRLSFVGPSGVRMSPDTGSGFQVGSLPSSISESVDVAIGQSVEDLSLDETDPLMDHQSLLMQGEEILPHVSHSSGSGPIISQSPVAQGFLQSLQSPFVGFSSPLGSSFSPFPAPHHIQPLQTNLGLATPTSPLTSAAAAMSPSSNRGLTMAQIVQSNASGRAPGSPSRLSAPAGVGENRQQEVTDDLKQQTKSSLSGLHEPWKQTKQQTPWKVEGEGLGGSQTVSLLREDINLHQLTLIQLFKVQHQIKHDLDCVSSAIRSRMSVPCTSCHEFSRSVLFQPCQHFVLCQRCSDRLQDPIQCPHCHGRISSRTTLLLSEEEREKLHVSHHLSSSYR</sequence>
<keyword evidence="6 8" id="KW-0863">Zinc-finger</keyword>
<feature type="domain" description="C3H1-type" evidence="11">
    <location>
        <begin position="83"/>
        <end position="112"/>
    </location>
</feature>
<evidence type="ECO:0000256" key="8">
    <source>
        <dbReference type="PROSITE-ProRule" id="PRU00723"/>
    </source>
</evidence>
<feature type="compositionally biased region" description="Basic and acidic residues" evidence="9">
    <location>
        <begin position="587"/>
        <end position="597"/>
    </location>
</feature>
<dbReference type="OrthoDB" id="20534at2759"/>
<dbReference type="Pfam" id="PF00642">
    <property type="entry name" value="zf-CCCH"/>
    <property type="match status" value="1"/>
</dbReference>
<feature type="region of interest" description="Disordered" evidence="9">
    <location>
        <begin position="315"/>
        <end position="376"/>
    </location>
</feature>
<dbReference type="PROSITE" id="PS50089">
    <property type="entry name" value="ZF_RING_2"/>
    <property type="match status" value="1"/>
</dbReference>
<dbReference type="Proteomes" id="UP000007879">
    <property type="component" value="Unassembled WGS sequence"/>
</dbReference>
<evidence type="ECO:0000259" key="11">
    <source>
        <dbReference type="PROSITE" id="PS50103"/>
    </source>
</evidence>
<reference evidence="12" key="2">
    <citation type="submission" date="2017-05" db="UniProtKB">
        <authorList>
            <consortium name="EnsemblMetazoa"/>
        </authorList>
    </citation>
    <scope>IDENTIFICATION</scope>
</reference>
<evidence type="ECO:0000256" key="4">
    <source>
        <dbReference type="ARBA" id="ARBA00022723"/>
    </source>
</evidence>
<dbReference type="InterPro" id="IPR045234">
    <property type="entry name" value="Unkempt-like"/>
</dbReference>
<dbReference type="InterPro" id="IPR057295">
    <property type="entry name" value="UNK_Znf_4"/>
</dbReference>
<evidence type="ECO:0000256" key="7">
    <source>
        <dbReference type="ARBA" id="ARBA00022833"/>
    </source>
</evidence>
<evidence type="ECO:0000256" key="1">
    <source>
        <dbReference type="ARBA" id="ARBA00004496"/>
    </source>
</evidence>
<evidence type="ECO:0000256" key="3">
    <source>
        <dbReference type="ARBA" id="ARBA00022490"/>
    </source>
</evidence>
<dbReference type="PANTHER" id="PTHR14493:SF50">
    <property type="entry name" value="RING FINGER PROTEIN UNKEMPT"/>
    <property type="match status" value="1"/>
</dbReference>
<feature type="region of interest" description="Disordered" evidence="9">
    <location>
        <begin position="565"/>
        <end position="623"/>
    </location>
</feature>
<dbReference type="InParanoid" id="A0A1X7VER6"/>
<dbReference type="SMART" id="SM00356">
    <property type="entry name" value="ZnF_C3H1"/>
    <property type="match status" value="5"/>
</dbReference>
<dbReference type="PROSITE" id="PS50103">
    <property type="entry name" value="ZF_C3H1"/>
    <property type="match status" value="3"/>
</dbReference>
<reference evidence="13" key="1">
    <citation type="journal article" date="2010" name="Nature">
        <title>The Amphimedon queenslandica genome and the evolution of animal complexity.</title>
        <authorList>
            <person name="Srivastava M."/>
            <person name="Simakov O."/>
            <person name="Chapman J."/>
            <person name="Fahey B."/>
            <person name="Gauthier M.E."/>
            <person name="Mitros T."/>
            <person name="Richards G.S."/>
            <person name="Conaco C."/>
            <person name="Dacre M."/>
            <person name="Hellsten U."/>
            <person name="Larroux C."/>
            <person name="Putnam N.H."/>
            <person name="Stanke M."/>
            <person name="Adamska M."/>
            <person name="Darling A."/>
            <person name="Degnan S.M."/>
            <person name="Oakley T.H."/>
            <person name="Plachetzki D.C."/>
            <person name="Zhai Y."/>
            <person name="Adamski M."/>
            <person name="Calcino A."/>
            <person name="Cummins S.F."/>
            <person name="Goodstein D.M."/>
            <person name="Harris C."/>
            <person name="Jackson D.J."/>
            <person name="Leys S.P."/>
            <person name="Shu S."/>
            <person name="Woodcroft B.J."/>
            <person name="Vervoort M."/>
            <person name="Kosik K.S."/>
            <person name="Manning G."/>
            <person name="Degnan B.M."/>
            <person name="Rokhsar D.S."/>
        </authorList>
    </citation>
    <scope>NUCLEOTIDE SEQUENCE [LARGE SCALE GENOMIC DNA]</scope>
</reference>
<keyword evidence="13" id="KW-1185">Reference proteome</keyword>
<feature type="domain" description="C3H1-type" evidence="11">
    <location>
        <begin position="123"/>
        <end position="153"/>
    </location>
</feature>
<evidence type="ECO:0000256" key="6">
    <source>
        <dbReference type="ARBA" id="ARBA00022771"/>
    </source>
</evidence>
<dbReference type="KEGG" id="aqu:100638889"/>
<dbReference type="InterPro" id="IPR057296">
    <property type="entry name" value="UNK_Znf_5"/>
</dbReference>
<dbReference type="EnsemblMetazoa" id="XM_019993673.1">
    <property type="protein sequence ID" value="XP_019849232.1"/>
    <property type="gene ID" value="LOC100638889"/>
</dbReference>
<protein>
    <submittedName>
        <fullName evidence="12">Uncharacterized protein</fullName>
    </submittedName>
</protein>
<evidence type="ECO:0000256" key="2">
    <source>
        <dbReference type="ARBA" id="ARBA00008808"/>
    </source>
</evidence>
<evidence type="ECO:0000256" key="5">
    <source>
        <dbReference type="ARBA" id="ARBA00022737"/>
    </source>
</evidence>
<accession>A0A1X7VER6</accession>
<dbReference type="Gene3D" id="3.30.40.10">
    <property type="entry name" value="Zinc/RING finger domain, C3HC4 (zinc finger)"/>
    <property type="match status" value="1"/>
</dbReference>
<name>A0A1X7VER6_AMPQE</name>
<dbReference type="eggNOG" id="KOG1595">
    <property type="taxonomic scope" value="Eukaryota"/>
</dbReference>
<dbReference type="Pfam" id="PF25427">
    <property type="entry name" value="zf-CCCH_UNK"/>
    <property type="match status" value="1"/>
</dbReference>
<dbReference type="FunCoup" id="A0A1X7VER6">
    <property type="interactions" value="463"/>
</dbReference>
<dbReference type="InterPro" id="IPR036855">
    <property type="entry name" value="Znf_CCCH_sf"/>
</dbReference>
<feature type="domain" description="C3H1-type" evidence="11">
    <location>
        <begin position="282"/>
        <end position="310"/>
    </location>
</feature>
<evidence type="ECO:0000313" key="13">
    <source>
        <dbReference type="Proteomes" id="UP000007879"/>
    </source>
</evidence>
<dbReference type="SUPFAM" id="SSF90229">
    <property type="entry name" value="CCCH zinc finger"/>
    <property type="match status" value="1"/>
</dbReference>
<dbReference type="InterPro" id="IPR000571">
    <property type="entry name" value="Znf_CCCH"/>
</dbReference>
<dbReference type="GO" id="GO:0005737">
    <property type="term" value="C:cytoplasm"/>
    <property type="evidence" value="ECO:0007669"/>
    <property type="project" value="UniProtKB-SubCell"/>
</dbReference>
<keyword evidence="7 8" id="KW-0862">Zinc</keyword>
<keyword evidence="3" id="KW-0963">Cytoplasm</keyword>
<keyword evidence="5" id="KW-0677">Repeat</keyword>
<evidence type="ECO:0000259" key="10">
    <source>
        <dbReference type="PROSITE" id="PS50089"/>
    </source>
</evidence>
<dbReference type="Pfam" id="PF18384">
    <property type="entry name" value="zf_CCCH_5"/>
    <property type="match status" value="1"/>
</dbReference>
<dbReference type="InterPro" id="IPR013083">
    <property type="entry name" value="Znf_RING/FYVE/PHD"/>
</dbReference>
<dbReference type="EnsemblMetazoa" id="Aqu2.1.38521_001">
    <property type="protein sequence ID" value="Aqu2.1.38521_001"/>
    <property type="gene ID" value="Aqu2.1.38521"/>
</dbReference>
<dbReference type="Pfam" id="PF23035">
    <property type="entry name" value="zf-CCCH_UNK-like_4th"/>
    <property type="match status" value="1"/>
</dbReference>
<feature type="zinc finger region" description="C3H1-type" evidence="8">
    <location>
        <begin position="83"/>
        <end position="112"/>
    </location>
</feature>
<feature type="region of interest" description="Disordered" evidence="9">
    <location>
        <begin position="1"/>
        <end position="25"/>
    </location>
</feature>
<dbReference type="PANTHER" id="PTHR14493">
    <property type="entry name" value="UNKEMPT FAMILY MEMBER"/>
    <property type="match status" value="1"/>
</dbReference>